<keyword evidence="2" id="KW-1185">Reference proteome</keyword>
<name>A0A133U424_9EURY</name>
<dbReference type="EMBL" id="LHXL01000070">
    <property type="protein sequence ID" value="KXA88916.1"/>
    <property type="molecule type" value="Genomic_DNA"/>
</dbReference>
<dbReference type="Proteomes" id="UP000070589">
    <property type="component" value="Unassembled WGS sequence"/>
</dbReference>
<proteinExistence type="predicted"/>
<evidence type="ECO:0000313" key="1">
    <source>
        <dbReference type="EMBL" id="KXA88916.1"/>
    </source>
</evidence>
<comment type="caution">
    <text evidence="1">The sequence shown here is derived from an EMBL/GenBank/DDBJ whole genome shotgun (WGS) entry which is preliminary data.</text>
</comment>
<sequence length="60" mass="6790">MIKTTKTPKAVMLQSAVEKNLRIVALNNPAPTIHGTNLYSDTPRSEHARRDISPLFRYII</sequence>
<reference evidence="1 2" key="1">
    <citation type="journal article" date="2016" name="Sci. Rep.">
        <title>Metabolic traits of an uncultured archaeal lineage -MSBL1- from brine pools of the Red Sea.</title>
        <authorList>
            <person name="Mwirichia R."/>
            <person name="Alam I."/>
            <person name="Rashid M."/>
            <person name="Vinu M."/>
            <person name="Ba-Alawi W."/>
            <person name="Anthony Kamau A."/>
            <person name="Kamanda Ngugi D."/>
            <person name="Goker M."/>
            <person name="Klenk H.P."/>
            <person name="Bajic V."/>
            <person name="Stingl U."/>
        </authorList>
    </citation>
    <scope>NUCLEOTIDE SEQUENCE [LARGE SCALE GENOMIC DNA]</scope>
    <source>
        <strain evidence="1">SCGC-AAA259D14</strain>
    </source>
</reference>
<gene>
    <name evidence="1" type="ORF">AKJ62_04180</name>
</gene>
<protein>
    <submittedName>
        <fullName evidence="1">Uncharacterized protein</fullName>
    </submittedName>
</protein>
<dbReference type="AlphaFoldDB" id="A0A133U424"/>
<accession>A0A133U424</accession>
<organism evidence="1 2">
    <name type="scientific">candidate division MSBL1 archaeon SCGC-AAA259D14</name>
    <dbReference type="NCBI Taxonomy" id="1698261"/>
    <lineage>
        <taxon>Archaea</taxon>
        <taxon>Methanobacteriati</taxon>
        <taxon>Methanobacteriota</taxon>
        <taxon>candidate division MSBL1</taxon>
    </lineage>
</organism>
<evidence type="ECO:0000313" key="2">
    <source>
        <dbReference type="Proteomes" id="UP000070589"/>
    </source>
</evidence>